<dbReference type="PANTHER" id="PTHR42748:SF7">
    <property type="entry name" value="NMRA LIKE REDOX SENSOR 1-RELATED"/>
    <property type="match status" value="1"/>
</dbReference>
<dbReference type="CDD" id="cd05251">
    <property type="entry name" value="NmrA_like_SDR_a"/>
    <property type="match status" value="1"/>
</dbReference>
<protein>
    <recommendedName>
        <fullName evidence="3">NmrA-like domain-containing protein</fullName>
    </recommendedName>
</protein>
<dbReference type="InterPro" id="IPR036291">
    <property type="entry name" value="NAD(P)-bd_dom_sf"/>
</dbReference>
<sequence length="330" mass="36556">MTPTIAVIGATGKQGGSVARSLLQNSSFKVRAVTRDKSSDASQSLELAGAEVVQANGFNHEEMVAVLKGASGLYLNINSDDKAWRDPDGPTEFDLGKSIVNAAIEAGVETFVYSGGPPCTEMTGGKVSMKAMDMKYRVEQYARESRRFQTIVIVNPAWYFENFLVKEVAPVFGGFPYFPDSEGFLTFRVPHWGGENKVPFLNITEDYGDIVHGIFLEPTRWNGRVIHGASDLIGFDELTATFETVTGQKSRFEPILPNWEAFDTHGIPELEDVKLMFGFTQNTGGRYFGEEASEINTATELKRTVAHALGRPEEKRPLQTAERFFRANFQ</sequence>
<comment type="similarity">
    <text evidence="1">Belongs to the NmrA-type oxidoreductase family.</text>
</comment>
<evidence type="ECO:0000313" key="4">
    <source>
        <dbReference type="EMBL" id="KAB8217664.1"/>
    </source>
</evidence>
<dbReference type="EMBL" id="ML733460">
    <property type="protein sequence ID" value="KAB8217664.1"/>
    <property type="molecule type" value="Genomic_DNA"/>
</dbReference>
<dbReference type="InterPro" id="IPR051164">
    <property type="entry name" value="NmrA-like_oxidored"/>
</dbReference>
<gene>
    <name evidence="4" type="ORF">BDV33DRAFT_193380</name>
</gene>
<evidence type="ECO:0000256" key="2">
    <source>
        <dbReference type="ARBA" id="ARBA00022857"/>
    </source>
</evidence>
<feature type="domain" description="NmrA-like" evidence="3">
    <location>
        <begin position="2"/>
        <end position="282"/>
    </location>
</feature>
<dbReference type="Gene3D" id="3.40.50.720">
    <property type="entry name" value="NAD(P)-binding Rossmann-like Domain"/>
    <property type="match status" value="1"/>
</dbReference>
<organism evidence="4 5">
    <name type="scientific">Aspergillus novoparasiticus</name>
    <dbReference type="NCBI Taxonomy" id="986946"/>
    <lineage>
        <taxon>Eukaryota</taxon>
        <taxon>Fungi</taxon>
        <taxon>Dikarya</taxon>
        <taxon>Ascomycota</taxon>
        <taxon>Pezizomycotina</taxon>
        <taxon>Eurotiomycetes</taxon>
        <taxon>Eurotiomycetidae</taxon>
        <taxon>Eurotiales</taxon>
        <taxon>Aspergillaceae</taxon>
        <taxon>Aspergillus</taxon>
        <taxon>Aspergillus subgen. Circumdati</taxon>
    </lineage>
</organism>
<dbReference type="Pfam" id="PF05368">
    <property type="entry name" value="NmrA"/>
    <property type="match status" value="1"/>
</dbReference>
<evidence type="ECO:0000256" key="1">
    <source>
        <dbReference type="ARBA" id="ARBA00006328"/>
    </source>
</evidence>
<dbReference type="Gene3D" id="3.90.25.10">
    <property type="entry name" value="UDP-galactose 4-epimerase, domain 1"/>
    <property type="match status" value="1"/>
</dbReference>
<proteinExistence type="inferred from homology"/>
<keyword evidence="2" id="KW-0521">NADP</keyword>
<evidence type="ECO:0000259" key="3">
    <source>
        <dbReference type="Pfam" id="PF05368"/>
    </source>
</evidence>
<dbReference type="AlphaFoldDB" id="A0A5N6ELL2"/>
<evidence type="ECO:0000313" key="5">
    <source>
        <dbReference type="Proteomes" id="UP000326799"/>
    </source>
</evidence>
<dbReference type="SUPFAM" id="SSF51735">
    <property type="entry name" value="NAD(P)-binding Rossmann-fold domains"/>
    <property type="match status" value="1"/>
</dbReference>
<name>A0A5N6ELL2_9EURO</name>
<dbReference type="Proteomes" id="UP000326799">
    <property type="component" value="Unassembled WGS sequence"/>
</dbReference>
<accession>A0A5N6ELL2</accession>
<dbReference type="PANTHER" id="PTHR42748">
    <property type="entry name" value="NITROGEN METABOLITE REPRESSION PROTEIN NMRA FAMILY MEMBER"/>
    <property type="match status" value="1"/>
</dbReference>
<keyword evidence="5" id="KW-1185">Reference proteome</keyword>
<reference evidence="4 5" key="1">
    <citation type="submission" date="2019-04" db="EMBL/GenBank/DDBJ databases">
        <title>Fungal friends and foes A comparative genomics study of 23 Aspergillus species from section Flavi.</title>
        <authorList>
            <consortium name="DOE Joint Genome Institute"/>
            <person name="Kjaerbolling I."/>
            <person name="Vesth T.C."/>
            <person name="Frisvad J.C."/>
            <person name="Nybo J.L."/>
            <person name="Theobald S."/>
            <person name="Kildgaard S."/>
            <person name="Petersen T.I."/>
            <person name="Kuo A."/>
            <person name="Sato A."/>
            <person name="Lyhne E.K."/>
            <person name="Kogle M.E."/>
            <person name="Wiebenga A."/>
            <person name="Kun R.S."/>
            <person name="Lubbers R.J."/>
            <person name="Makela M.R."/>
            <person name="Barry K."/>
            <person name="Chovatia M."/>
            <person name="Clum A."/>
            <person name="Daum C."/>
            <person name="Haridas S."/>
            <person name="He G."/>
            <person name="LaButti K."/>
            <person name="Lipzen A."/>
            <person name="Mondo S."/>
            <person name="Pangilinan J."/>
            <person name="Riley R."/>
            <person name="Salamov A."/>
            <person name="Simmons B.A."/>
            <person name="Magnuson J.K."/>
            <person name="Henrissat B."/>
            <person name="Mortensen U.H."/>
            <person name="Larsen T.O."/>
            <person name="De vries R.P."/>
            <person name="Grigoriev I.V."/>
            <person name="Machida M."/>
            <person name="Baker S.E."/>
            <person name="Andersen M.R."/>
        </authorList>
    </citation>
    <scope>NUCLEOTIDE SEQUENCE [LARGE SCALE GENOMIC DNA]</scope>
    <source>
        <strain evidence="4 5">CBS 126849</strain>
    </source>
</reference>
<dbReference type="InterPro" id="IPR008030">
    <property type="entry name" value="NmrA-like"/>
</dbReference>